<sequence length="116" mass="12227">MLARNLGVTQSYRPLLVCNFFHINTASWRSPIMGKKKTKGNDPKEKAAAGSSEAGKVEGPITCNKSGNVVIRILAKPGAKDNGITDVSPEGVGVQIAAPPTDGEANAEDRAQDRKP</sequence>
<gene>
    <name evidence="3" type="ORF">Hamer_G013453</name>
</gene>
<dbReference type="PANTHER" id="PTHR13420">
    <property type="entry name" value="UPF0235 PROTEIN C15ORF40"/>
    <property type="match status" value="1"/>
</dbReference>
<protein>
    <submittedName>
        <fullName evidence="3">UPF0235 protein C15orf40-like</fullName>
    </submittedName>
</protein>
<accession>A0A8J5K8V7</accession>
<evidence type="ECO:0000256" key="2">
    <source>
        <dbReference type="SAM" id="MobiDB-lite"/>
    </source>
</evidence>
<evidence type="ECO:0000256" key="1">
    <source>
        <dbReference type="ARBA" id="ARBA00010364"/>
    </source>
</evidence>
<dbReference type="InterPro" id="IPR036591">
    <property type="entry name" value="YggU-like_sf"/>
</dbReference>
<dbReference type="PANTHER" id="PTHR13420:SF7">
    <property type="entry name" value="UPF0235 PROTEIN C15ORF40"/>
    <property type="match status" value="1"/>
</dbReference>
<feature type="region of interest" description="Disordered" evidence="2">
    <location>
        <begin position="80"/>
        <end position="116"/>
    </location>
</feature>
<dbReference type="SMART" id="SM01152">
    <property type="entry name" value="DUF167"/>
    <property type="match status" value="1"/>
</dbReference>
<comment type="similarity">
    <text evidence="1">Belongs to the UPF0235 family.</text>
</comment>
<dbReference type="SUPFAM" id="SSF69786">
    <property type="entry name" value="YggU-like"/>
    <property type="match status" value="1"/>
</dbReference>
<dbReference type="GO" id="GO:0005737">
    <property type="term" value="C:cytoplasm"/>
    <property type="evidence" value="ECO:0007669"/>
    <property type="project" value="TreeGrafter"/>
</dbReference>
<dbReference type="Pfam" id="PF02594">
    <property type="entry name" value="DUF167"/>
    <property type="match status" value="1"/>
</dbReference>
<comment type="caution">
    <text evidence="3">The sequence shown here is derived from an EMBL/GenBank/DDBJ whole genome shotgun (WGS) entry which is preliminary data.</text>
</comment>
<dbReference type="Gene3D" id="3.30.1200.10">
    <property type="entry name" value="YggU-like"/>
    <property type="match status" value="1"/>
</dbReference>
<proteinExistence type="inferred from homology"/>
<evidence type="ECO:0000313" key="3">
    <source>
        <dbReference type="EMBL" id="KAG7170637.1"/>
    </source>
</evidence>
<organism evidence="3 4">
    <name type="scientific">Homarus americanus</name>
    <name type="common">American lobster</name>
    <dbReference type="NCBI Taxonomy" id="6706"/>
    <lineage>
        <taxon>Eukaryota</taxon>
        <taxon>Metazoa</taxon>
        <taxon>Ecdysozoa</taxon>
        <taxon>Arthropoda</taxon>
        <taxon>Crustacea</taxon>
        <taxon>Multicrustacea</taxon>
        <taxon>Malacostraca</taxon>
        <taxon>Eumalacostraca</taxon>
        <taxon>Eucarida</taxon>
        <taxon>Decapoda</taxon>
        <taxon>Pleocyemata</taxon>
        <taxon>Astacidea</taxon>
        <taxon>Nephropoidea</taxon>
        <taxon>Nephropidae</taxon>
        <taxon>Homarus</taxon>
    </lineage>
</organism>
<keyword evidence="4" id="KW-1185">Reference proteome</keyword>
<name>A0A8J5K8V7_HOMAM</name>
<reference evidence="3" key="1">
    <citation type="journal article" date="2021" name="Sci. Adv.">
        <title>The American lobster genome reveals insights on longevity, neural, and immune adaptations.</title>
        <authorList>
            <person name="Polinski J.M."/>
            <person name="Zimin A.V."/>
            <person name="Clark K.F."/>
            <person name="Kohn A.B."/>
            <person name="Sadowski N."/>
            <person name="Timp W."/>
            <person name="Ptitsyn A."/>
            <person name="Khanna P."/>
            <person name="Romanova D.Y."/>
            <person name="Williams P."/>
            <person name="Greenwood S.J."/>
            <person name="Moroz L.L."/>
            <person name="Walt D.R."/>
            <person name="Bodnar A.G."/>
        </authorList>
    </citation>
    <scope>NUCLEOTIDE SEQUENCE</scope>
    <source>
        <strain evidence="3">GMGI-L3</strain>
    </source>
</reference>
<dbReference type="EMBL" id="JAHLQT010013773">
    <property type="protein sequence ID" value="KAG7170637.1"/>
    <property type="molecule type" value="Genomic_DNA"/>
</dbReference>
<dbReference type="InterPro" id="IPR003746">
    <property type="entry name" value="DUF167"/>
</dbReference>
<evidence type="ECO:0000313" key="4">
    <source>
        <dbReference type="Proteomes" id="UP000747542"/>
    </source>
</evidence>
<dbReference type="Proteomes" id="UP000747542">
    <property type="component" value="Unassembled WGS sequence"/>
</dbReference>
<feature type="compositionally biased region" description="Basic and acidic residues" evidence="2">
    <location>
        <begin position="107"/>
        <end position="116"/>
    </location>
</feature>
<dbReference type="AlphaFoldDB" id="A0A8J5K8V7"/>
<feature type="region of interest" description="Disordered" evidence="2">
    <location>
        <begin position="32"/>
        <end position="59"/>
    </location>
</feature>